<accession>A0A0K0EG87</accession>
<keyword evidence="2" id="KW-1185">Reference proteome</keyword>
<evidence type="ECO:0000256" key="1">
    <source>
        <dbReference type="SAM" id="SignalP"/>
    </source>
</evidence>
<dbReference type="STRING" id="6248.A0A0K0EG87"/>
<dbReference type="Proteomes" id="UP000035681">
    <property type="component" value="Unplaced"/>
</dbReference>
<name>A0A0K0EG87_STRER</name>
<dbReference type="WBParaSite" id="SSTP_0000849700.1">
    <property type="protein sequence ID" value="SSTP_0000849700.1"/>
    <property type="gene ID" value="SSTP_0000849700"/>
</dbReference>
<dbReference type="AlphaFoldDB" id="A0A0K0EG87"/>
<sequence>MKSSIVLSLLFTVFAAFFIANAQQYDENSLGYLTEKRAMRNALVRFGRAGMRNALVRFGKRNIDNDIPEFALKRNAAPQPFVRFGRSSNLSPSGYFIPLNNMYDNTEA</sequence>
<keyword evidence="1" id="KW-0732">Signal</keyword>
<dbReference type="WBParaSite" id="TCONS_00014438.p1">
    <property type="protein sequence ID" value="TCONS_00014438.p1"/>
    <property type="gene ID" value="XLOC_009645"/>
</dbReference>
<protein>
    <submittedName>
        <fullName evidence="3 4">Uncharacterized protein</fullName>
    </submittedName>
</protein>
<organism evidence="3">
    <name type="scientific">Strongyloides stercoralis</name>
    <name type="common">Threadworm</name>
    <dbReference type="NCBI Taxonomy" id="6248"/>
    <lineage>
        <taxon>Eukaryota</taxon>
        <taxon>Metazoa</taxon>
        <taxon>Ecdysozoa</taxon>
        <taxon>Nematoda</taxon>
        <taxon>Chromadorea</taxon>
        <taxon>Rhabditida</taxon>
        <taxon>Tylenchina</taxon>
        <taxon>Panagrolaimomorpha</taxon>
        <taxon>Strongyloidoidea</taxon>
        <taxon>Strongyloididae</taxon>
        <taxon>Strongyloides</taxon>
    </lineage>
</organism>
<proteinExistence type="predicted"/>
<feature type="signal peptide" evidence="1">
    <location>
        <begin position="1"/>
        <end position="22"/>
    </location>
</feature>
<evidence type="ECO:0000313" key="2">
    <source>
        <dbReference type="Proteomes" id="UP000035681"/>
    </source>
</evidence>
<reference evidence="3" key="1">
    <citation type="submission" date="2015-08" db="UniProtKB">
        <authorList>
            <consortium name="WormBaseParasite"/>
        </authorList>
    </citation>
    <scope>IDENTIFICATION</scope>
</reference>
<evidence type="ECO:0000313" key="3">
    <source>
        <dbReference type="WBParaSite" id="SSTP_0000849700.1"/>
    </source>
</evidence>
<evidence type="ECO:0000313" key="4">
    <source>
        <dbReference type="WBParaSite" id="TCONS_00014438.p1"/>
    </source>
</evidence>
<feature type="chain" id="PRO_5005327982" evidence="1">
    <location>
        <begin position="23"/>
        <end position="108"/>
    </location>
</feature>